<organism evidence="1 2">
    <name type="scientific">Pseudoalteromonas luteoviolacea S4060-1</name>
    <dbReference type="NCBI Taxonomy" id="1365257"/>
    <lineage>
        <taxon>Bacteria</taxon>
        <taxon>Pseudomonadati</taxon>
        <taxon>Pseudomonadota</taxon>
        <taxon>Gammaproteobacteria</taxon>
        <taxon>Alteromonadales</taxon>
        <taxon>Pseudoalteromonadaceae</taxon>
        <taxon>Pseudoalteromonas</taxon>
    </lineage>
</organism>
<evidence type="ECO:0000313" key="2">
    <source>
        <dbReference type="Proteomes" id="UP000076661"/>
    </source>
</evidence>
<name>A0A167J177_9GAMM</name>
<dbReference type="PATRIC" id="fig|1365257.3.peg.4875"/>
<comment type="caution">
    <text evidence="1">The sequence shown here is derived from an EMBL/GenBank/DDBJ whole genome shotgun (WGS) entry which is preliminary data.</text>
</comment>
<evidence type="ECO:0000313" key="1">
    <source>
        <dbReference type="EMBL" id="KZN60365.1"/>
    </source>
</evidence>
<proteinExistence type="predicted"/>
<accession>A0A167J177</accession>
<dbReference type="Proteomes" id="UP000076661">
    <property type="component" value="Unassembled WGS sequence"/>
</dbReference>
<dbReference type="AlphaFoldDB" id="A0A167J177"/>
<reference evidence="1 2" key="1">
    <citation type="submission" date="2013-07" db="EMBL/GenBank/DDBJ databases">
        <title>Comparative Genomic and Metabolomic Analysis of Twelve Strains of Pseudoalteromonas luteoviolacea.</title>
        <authorList>
            <person name="Vynne N.G."/>
            <person name="Mansson M."/>
            <person name="Gram L."/>
        </authorList>
    </citation>
    <scope>NUCLEOTIDE SEQUENCE [LARGE SCALE GENOMIC DNA]</scope>
    <source>
        <strain evidence="1 2">S4060-1</strain>
    </source>
</reference>
<sequence>MQDLTNKDLQIVKESLMHYKQRIVDYKEYPDKDFKEKQLLRIERVLGKLNKG</sequence>
<protein>
    <submittedName>
        <fullName evidence="1">Uncharacterized protein</fullName>
    </submittedName>
</protein>
<dbReference type="EMBL" id="AUXX01000056">
    <property type="protein sequence ID" value="KZN60365.1"/>
    <property type="molecule type" value="Genomic_DNA"/>
</dbReference>
<gene>
    <name evidence="1" type="ORF">N478_07350</name>
</gene>